<gene>
    <name evidence="18" type="ORF">PHISCL_03620</name>
</gene>
<dbReference type="InterPro" id="IPR005103">
    <property type="entry name" value="AA9_LPMO"/>
</dbReference>
<comment type="caution">
    <text evidence="18">The sequence shown here is derived from an EMBL/GenBank/DDBJ whole genome shotgun (WGS) entry which is preliminary data.</text>
</comment>
<evidence type="ECO:0000256" key="11">
    <source>
        <dbReference type="ARBA" id="ARBA00023277"/>
    </source>
</evidence>
<evidence type="ECO:0000259" key="17">
    <source>
        <dbReference type="Pfam" id="PF03443"/>
    </source>
</evidence>
<comment type="catalytic activity">
    <reaction evidence="14">
        <text>[(1-&gt;4)-beta-D-glucosyl]n+m + reduced acceptor + O2 = 4-dehydro-beta-D-glucosyl-[(1-&gt;4)-beta-D-glucosyl]n-1 + [(1-&gt;4)-beta-D-glucosyl]m + acceptor + H2O.</text>
        <dbReference type="EC" id="1.14.99.56"/>
    </reaction>
</comment>
<evidence type="ECO:0000256" key="8">
    <source>
        <dbReference type="ARBA" id="ARBA00023008"/>
    </source>
</evidence>
<dbReference type="GO" id="GO:0004497">
    <property type="term" value="F:monooxygenase activity"/>
    <property type="evidence" value="ECO:0007669"/>
    <property type="project" value="UniProtKB-KW"/>
</dbReference>
<dbReference type="GO" id="GO:0005576">
    <property type="term" value="C:extracellular region"/>
    <property type="evidence" value="ECO:0007669"/>
    <property type="project" value="UniProtKB-SubCell"/>
</dbReference>
<proteinExistence type="inferred from homology"/>
<feature type="signal peptide" evidence="16">
    <location>
        <begin position="1"/>
        <end position="16"/>
    </location>
</feature>
<feature type="domain" description="Auxiliary Activity family 9 catalytic" evidence="17">
    <location>
        <begin position="17"/>
        <end position="213"/>
    </location>
</feature>
<evidence type="ECO:0000256" key="4">
    <source>
        <dbReference type="ARBA" id="ARBA00022723"/>
    </source>
</evidence>
<dbReference type="Proteomes" id="UP000266188">
    <property type="component" value="Unassembled WGS sequence"/>
</dbReference>
<feature type="chain" id="PRO_5017211430" description="lytic cellulose monooxygenase (C4-dehydrogenating)" evidence="16">
    <location>
        <begin position="17"/>
        <end position="229"/>
    </location>
</feature>
<accession>A0A3A2ZLV4</accession>
<dbReference type="Pfam" id="PF03443">
    <property type="entry name" value="AA9"/>
    <property type="match status" value="1"/>
</dbReference>
<name>A0A3A2ZLV4_9EURO</name>
<keyword evidence="19" id="KW-1185">Reference proteome</keyword>
<dbReference type="OrthoDB" id="3496539at2759"/>
<keyword evidence="9" id="KW-0503">Monooxygenase</keyword>
<protein>
    <recommendedName>
        <fullName evidence="15">lytic cellulose monooxygenase (C4-dehydrogenating)</fullName>
        <ecNumber evidence="15">1.14.99.56</ecNumber>
    </recommendedName>
</protein>
<dbReference type="CDD" id="cd21175">
    <property type="entry name" value="LPMO_AA9"/>
    <property type="match status" value="1"/>
</dbReference>
<comment type="subcellular location">
    <subcellularLocation>
        <location evidence="2">Secreted</location>
    </subcellularLocation>
</comment>
<evidence type="ECO:0000313" key="19">
    <source>
        <dbReference type="Proteomes" id="UP000266188"/>
    </source>
</evidence>
<keyword evidence="11" id="KW-0119">Carbohydrate metabolism</keyword>
<keyword evidence="12" id="KW-0624">Polysaccharide degradation</keyword>
<dbReference type="EC" id="1.14.99.56" evidence="15"/>
<dbReference type="STRING" id="2070753.A0A3A2ZLV4"/>
<evidence type="ECO:0000256" key="12">
    <source>
        <dbReference type="ARBA" id="ARBA00023326"/>
    </source>
</evidence>
<keyword evidence="3" id="KW-0964">Secreted</keyword>
<keyword evidence="4" id="KW-0479">Metal-binding</keyword>
<sequence length="229" mass="24540">MKLPLTLLAAAGIATAHNTFPYLIADNEVSNEWEYVRRTANKWSHEPVTNVNSPAIRCYEEPGRPAAKVRDVTAGSTVGFKLQAPVQHIGPVLFYMARVPDGQDVNSWNADGNVWFKIKQVGPVIQGGSWSWPTHGKQELFVDLPSSLPDGNYLLRVEQIGLHDAGYKGGAQFYLGCGQVSVSGGGNGSPGPKVAFPGAYSSTDPGILIDFAGSHPSTYTFPGPAVWEG</sequence>
<evidence type="ECO:0000256" key="13">
    <source>
        <dbReference type="ARBA" id="ARBA00044502"/>
    </source>
</evidence>
<evidence type="ECO:0000256" key="7">
    <source>
        <dbReference type="ARBA" id="ARBA00023002"/>
    </source>
</evidence>
<evidence type="ECO:0000256" key="9">
    <source>
        <dbReference type="ARBA" id="ARBA00023033"/>
    </source>
</evidence>
<keyword evidence="5 16" id="KW-0732">Signal</keyword>
<evidence type="ECO:0000256" key="15">
    <source>
        <dbReference type="ARBA" id="ARBA00047174"/>
    </source>
</evidence>
<dbReference type="PANTHER" id="PTHR33353">
    <property type="entry name" value="PUTATIVE (AFU_ORTHOLOGUE AFUA_1G12560)-RELATED"/>
    <property type="match status" value="1"/>
</dbReference>
<dbReference type="AlphaFoldDB" id="A0A3A2ZLV4"/>
<keyword evidence="6" id="KW-0136">Cellulose degradation</keyword>
<reference evidence="19" key="1">
    <citation type="submission" date="2017-02" db="EMBL/GenBank/DDBJ databases">
        <authorList>
            <person name="Tafer H."/>
            <person name="Lopandic K."/>
        </authorList>
    </citation>
    <scope>NUCLEOTIDE SEQUENCE [LARGE SCALE GENOMIC DNA]</scope>
    <source>
        <strain evidence="19">CBS 366.77</strain>
    </source>
</reference>
<evidence type="ECO:0000256" key="10">
    <source>
        <dbReference type="ARBA" id="ARBA00023157"/>
    </source>
</evidence>
<keyword evidence="8" id="KW-0186">Copper</keyword>
<dbReference type="InterPro" id="IPR049892">
    <property type="entry name" value="AA9"/>
</dbReference>
<evidence type="ECO:0000256" key="1">
    <source>
        <dbReference type="ARBA" id="ARBA00001973"/>
    </source>
</evidence>
<dbReference type="PANTHER" id="PTHR33353:SF10">
    <property type="entry name" value="ENDO-BETA-1,4-GLUCANASE D"/>
    <property type="match status" value="1"/>
</dbReference>
<evidence type="ECO:0000256" key="5">
    <source>
        <dbReference type="ARBA" id="ARBA00022729"/>
    </source>
</evidence>
<dbReference type="EMBL" id="MVGC01000096">
    <property type="protein sequence ID" value="RJE24026.1"/>
    <property type="molecule type" value="Genomic_DNA"/>
</dbReference>
<dbReference type="GO" id="GO:0046872">
    <property type="term" value="F:metal ion binding"/>
    <property type="evidence" value="ECO:0007669"/>
    <property type="project" value="UniProtKB-KW"/>
</dbReference>
<evidence type="ECO:0000256" key="6">
    <source>
        <dbReference type="ARBA" id="ARBA00023001"/>
    </source>
</evidence>
<comment type="similarity">
    <text evidence="13">Belongs to the polysaccharide monooxygenase AA9 family.</text>
</comment>
<evidence type="ECO:0000256" key="14">
    <source>
        <dbReference type="ARBA" id="ARBA00045077"/>
    </source>
</evidence>
<evidence type="ECO:0000256" key="2">
    <source>
        <dbReference type="ARBA" id="ARBA00004613"/>
    </source>
</evidence>
<evidence type="ECO:0000256" key="16">
    <source>
        <dbReference type="SAM" id="SignalP"/>
    </source>
</evidence>
<dbReference type="GO" id="GO:0030245">
    <property type="term" value="P:cellulose catabolic process"/>
    <property type="evidence" value="ECO:0007669"/>
    <property type="project" value="UniProtKB-KW"/>
</dbReference>
<evidence type="ECO:0000256" key="3">
    <source>
        <dbReference type="ARBA" id="ARBA00022525"/>
    </source>
</evidence>
<keyword evidence="7" id="KW-0560">Oxidoreductase</keyword>
<evidence type="ECO:0000313" key="18">
    <source>
        <dbReference type="EMBL" id="RJE24026.1"/>
    </source>
</evidence>
<keyword evidence="10" id="KW-1015">Disulfide bond</keyword>
<comment type="cofactor">
    <cofactor evidence="1">
        <name>Cu(2+)</name>
        <dbReference type="ChEBI" id="CHEBI:29036"/>
    </cofactor>
</comment>
<organism evidence="18 19">
    <name type="scientific">Aspergillus sclerotialis</name>
    <dbReference type="NCBI Taxonomy" id="2070753"/>
    <lineage>
        <taxon>Eukaryota</taxon>
        <taxon>Fungi</taxon>
        <taxon>Dikarya</taxon>
        <taxon>Ascomycota</taxon>
        <taxon>Pezizomycotina</taxon>
        <taxon>Eurotiomycetes</taxon>
        <taxon>Eurotiomycetidae</taxon>
        <taxon>Eurotiales</taxon>
        <taxon>Aspergillaceae</taxon>
        <taxon>Aspergillus</taxon>
        <taxon>Aspergillus subgen. Polypaecilum</taxon>
    </lineage>
</organism>
<dbReference type="Gene3D" id="2.70.50.70">
    <property type="match status" value="1"/>
</dbReference>